<dbReference type="AlphaFoldDB" id="J9GMC3"/>
<evidence type="ECO:0000313" key="1">
    <source>
        <dbReference type="EMBL" id="EJX08664.1"/>
    </source>
</evidence>
<gene>
    <name evidence="1" type="ORF">EVA_03226</name>
</gene>
<sequence>MIYVIKIVIFRQCSTVVQLHLRIYKKAVLHVKTAGRLLFIVR</sequence>
<protein>
    <submittedName>
        <fullName evidence="1">Uncharacterized protein</fullName>
    </submittedName>
</protein>
<comment type="caution">
    <text evidence="1">The sequence shown here is derived from an EMBL/GenBank/DDBJ whole genome shotgun (WGS) entry which is preliminary data.</text>
</comment>
<accession>J9GMC3</accession>
<name>J9GMC3_9ZZZZ</name>
<proteinExistence type="predicted"/>
<organism evidence="1">
    <name type="scientific">gut metagenome</name>
    <dbReference type="NCBI Taxonomy" id="749906"/>
    <lineage>
        <taxon>unclassified sequences</taxon>
        <taxon>metagenomes</taxon>
        <taxon>organismal metagenomes</taxon>
    </lineage>
</organism>
<reference evidence="1" key="1">
    <citation type="journal article" date="2012" name="PLoS ONE">
        <title>Gene sets for utilization of primary and secondary nutrition supplies in the distal gut of endangered iberian lynx.</title>
        <authorList>
            <person name="Alcaide M."/>
            <person name="Messina E."/>
            <person name="Richter M."/>
            <person name="Bargiela R."/>
            <person name="Peplies J."/>
            <person name="Huws S.A."/>
            <person name="Newbold C.J."/>
            <person name="Golyshin P.N."/>
            <person name="Simon M.A."/>
            <person name="Lopez G."/>
            <person name="Yakimov M.M."/>
            <person name="Ferrer M."/>
        </authorList>
    </citation>
    <scope>NUCLEOTIDE SEQUENCE</scope>
</reference>
<dbReference type="EMBL" id="AMCI01000566">
    <property type="protein sequence ID" value="EJX08664.1"/>
    <property type="molecule type" value="Genomic_DNA"/>
</dbReference>